<evidence type="ECO:0000313" key="2">
    <source>
        <dbReference type="Proteomes" id="UP000824120"/>
    </source>
</evidence>
<dbReference type="AlphaFoldDB" id="A0A9J6B7G1"/>
<proteinExistence type="predicted"/>
<dbReference type="Proteomes" id="UP000824120">
    <property type="component" value="Chromosome 1"/>
</dbReference>
<accession>A0A9J6B7G1</accession>
<comment type="caution">
    <text evidence="1">The sequence shown here is derived from an EMBL/GenBank/DDBJ whole genome shotgun (WGS) entry which is preliminary data.</text>
</comment>
<reference evidence="1 2" key="1">
    <citation type="submission" date="2020-09" db="EMBL/GenBank/DDBJ databases">
        <title>De no assembly of potato wild relative species, Solanum commersonii.</title>
        <authorList>
            <person name="Cho K."/>
        </authorList>
    </citation>
    <scope>NUCLEOTIDE SEQUENCE [LARGE SCALE GENOMIC DNA]</scope>
    <source>
        <strain evidence="1">LZ3.2</strain>
        <tissue evidence="1">Leaf</tissue>
    </source>
</reference>
<dbReference type="OrthoDB" id="1303668at2759"/>
<sequence>MHPPIANVVLDRRTKSGEAGILCKLDIQKAFDHLSQSYFISMLRKIFDQQVFSGVFVCSKETWQGREQWNSISILYLLYSNDTLIFVVQKHSKCNT</sequence>
<name>A0A9J6B7G1_SOLCO</name>
<protein>
    <recommendedName>
        <fullName evidence="3">Reverse transcriptase domain-containing protein</fullName>
    </recommendedName>
</protein>
<evidence type="ECO:0008006" key="3">
    <source>
        <dbReference type="Google" id="ProtNLM"/>
    </source>
</evidence>
<organism evidence="1 2">
    <name type="scientific">Solanum commersonii</name>
    <name type="common">Commerson's wild potato</name>
    <name type="synonym">Commerson's nightshade</name>
    <dbReference type="NCBI Taxonomy" id="4109"/>
    <lineage>
        <taxon>Eukaryota</taxon>
        <taxon>Viridiplantae</taxon>
        <taxon>Streptophyta</taxon>
        <taxon>Embryophyta</taxon>
        <taxon>Tracheophyta</taxon>
        <taxon>Spermatophyta</taxon>
        <taxon>Magnoliopsida</taxon>
        <taxon>eudicotyledons</taxon>
        <taxon>Gunneridae</taxon>
        <taxon>Pentapetalae</taxon>
        <taxon>asterids</taxon>
        <taxon>lamiids</taxon>
        <taxon>Solanales</taxon>
        <taxon>Solanaceae</taxon>
        <taxon>Solanoideae</taxon>
        <taxon>Solaneae</taxon>
        <taxon>Solanum</taxon>
    </lineage>
</organism>
<gene>
    <name evidence="1" type="ORF">H5410_004326</name>
</gene>
<dbReference type="EMBL" id="JACXVP010000001">
    <property type="protein sequence ID" value="KAG5632609.1"/>
    <property type="molecule type" value="Genomic_DNA"/>
</dbReference>
<keyword evidence="2" id="KW-1185">Reference proteome</keyword>
<evidence type="ECO:0000313" key="1">
    <source>
        <dbReference type="EMBL" id="KAG5632609.1"/>
    </source>
</evidence>